<dbReference type="EMBL" id="BLQM01000158">
    <property type="protein sequence ID" value="GMH70576.1"/>
    <property type="molecule type" value="Genomic_DNA"/>
</dbReference>
<proteinExistence type="predicted"/>
<organism evidence="3 4">
    <name type="scientific">Triparma laevis f. inornata</name>
    <dbReference type="NCBI Taxonomy" id="1714386"/>
    <lineage>
        <taxon>Eukaryota</taxon>
        <taxon>Sar</taxon>
        <taxon>Stramenopiles</taxon>
        <taxon>Ochrophyta</taxon>
        <taxon>Bolidophyceae</taxon>
        <taxon>Parmales</taxon>
        <taxon>Triparmaceae</taxon>
        <taxon>Triparma</taxon>
    </lineage>
</organism>
<evidence type="ECO:0000313" key="4">
    <source>
        <dbReference type="Proteomes" id="UP001162640"/>
    </source>
</evidence>
<evidence type="ECO:0000256" key="1">
    <source>
        <dbReference type="SAM" id="Coils"/>
    </source>
</evidence>
<reference evidence="4" key="1">
    <citation type="journal article" date="2023" name="Commun. Biol.">
        <title>Genome analysis of Parmales, the sister group of diatoms, reveals the evolutionary specialization of diatoms from phago-mixotrophs to photoautotrophs.</title>
        <authorList>
            <person name="Ban H."/>
            <person name="Sato S."/>
            <person name="Yoshikawa S."/>
            <person name="Yamada K."/>
            <person name="Nakamura Y."/>
            <person name="Ichinomiya M."/>
            <person name="Sato N."/>
            <person name="Blanc-Mathieu R."/>
            <person name="Endo H."/>
            <person name="Kuwata A."/>
            <person name="Ogata H."/>
        </authorList>
    </citation>
    <scope>NUCLEOTIDE SEQUENCE [LARGE SCALE GENOMIC DNA]</scope>
</reference>
<evidence type="ECO:0000256" key="2">
    <source>
        <dbReference type="SAM" id="MobiDB-lite"/>
    </source>
</evidence>
<comment type="caution">
    <text evidence="3">The sequence shown here is derived from an EMBL/GenBank/DDBJ whole genome shotgun (WGS) entry which is preliminary data.</text>
</comment>
<dbReference type="AlphaFoldDB" id="A0A9W7AHB6"/>
<name>A0A9W7AHB6_9STRA</name>
<evidence type="ECO:0000313" key="3">
    <source>
        <dbReference type="EMBL" id="GMH70576.1"/>
    </source>
</evidence>
<feature type="region of interest" description="Disordered" evidence="2">
    <location>
        <begin position="1"/>
        <end position="52"/>
    </location>
</feature>
<feature type="coiled-coil region" evidence="1">
    <location>
        <begin position="82"/>
        <end position="123"/>
    </location>
</feature>
<feature type="compositionally biased region" description="Low complexity" evidence="2">
    <location>
        <begin position="32"/>
        <end position="52"/>
    </location>
</feature>
<accession>A0A9W7AHB6</accession>
<protein>
    <submittedName>
        <fullName evidence="3">Uncharacterized protein</fullName>
    </submittedName>
</protein>
<dbReference type="Proteomes" id="UP001162640">
    <property type="component" value="Unassembled WGS sequence"/>
</dbReference>
<sequence length="140" mass="15879">MSVATLNIAPSLDPSLLKPENPANMHTGGGDSPTNPNQPSSTPPNQAIPLPSVPRRLRRLPPLFERLVSDDVQELKSYSRIITTQNERLATLERVNDDLERRLERMAKEKMRLEAECVATERHWAEKYAELEVRWSLSPV</sequence>
<gene>
    <name evidence="3" type="ORF">TL16_g05443</name>
</gene>
<keyword evidence="1" id="KW-0175">Coiled coil</keyword>